<evidence type="ECO:0000313" key="6">
    <source>
        <dbReference type="Proteomes" id="UP001596047"/>
    </source>
</evidence>
<evidence type="ECO:0000313" key="5">
    <source>
        <dbReference type="EMBL" id="MFC5651697.1"/>
    </source>
</evidence>
<comment type="similarity">
    <text evidence="2">Belongs to the BshC family.</text>
</comment>
<sequence>MEIESVQLPFGQPVTEAYISRTEPELESLFGSHPAEDGDWKRRAKWLKDQSGSRVSAKSLAAVLARYNRKFNNSAEVHSSIEAIAAGAPVVVGGQQAGLWTGPLLVIHKAISVISAAKHAAKVTGQAVVPVFWIAGEDHDWDEANHAHILNPDNQLVKIAVPRPDGSRTSVSRSKVTQEVMLEAARLLGETLPDSENKRELLARLTTFAKQSETLSEWFAHTLGWLFGKEGLVLLDSDDPELRKLEAPMFKRIMERNDELESAYRRGADMIRQHGYEPQAEVAEDSANLFLFQGEDDEAPGERTLLFKRDGRFVNRRGTVSWTGSELLRIVEETPERFSNNVLTRPLMQDYVLPVLAAVLGSGEIAYWALTAPAFRSFDMQMPIILPRMSFTLVEAAVTKHMMKYELSFEDVAYRFEAYKEAWLKEQDELDIDHHFEAVKQQFSELYQPIVELVSAVEGGLAKLSETNKQKIMEQIEFLESRTRDAHARKHEAVIRQLDRIAVCLWPDGKPQERVINWTVYWNRYGSAWLEKLLEAPFDCLGGHRMIYL</sequence>
<dbReference type="HAMAP" id="MF_01867">
    <property type="entry name" value="BshC"/>
    <property type="match status" value="1"/>
</dbReference>
<dbReference type="NCBIfam" id="TIGR03998">
    <property type="entry name" value="thiol_BshC"/>
    <property type="match status" value="1"/>
</dbReference>
<comment type="caution">
    <text evidence="5">The sequence shown here is derived from an EMBL/GenBank/DDBJ whole genome shotgun (WGS) entry which is preliminary data.</text>
</comment>
<feature type="domain" description="Bacillithiol biosynthesis BshC C-terminal coiled-coil" evidence="4">
    <location>
        <begin position="391"/>
        <end position="549"/>
    </location>
</feature>
<dbReference type="Pfam" id="PF10079">
    <property type="entry name" value="Rossmann-like_BshC"/>
    <property type="match status" value="1"/>
</dbReference>
<gene>
    <name evidence="2 5" type="primary">bshC</name>
    <name evidence="5" type="ORF">ACFPYJ_21780</name>
</gene>
<dbReference type="InterPro" id="IPR055398">
    <property type="entry name" value="Rossmann-like_BshC"/>
</dbReference>
<evidence type="ECO:0000259" key="4">
    <source>
        <dbReference type="Pfam" id="PF24850"/>
    </source>
</evidence>
<dbReference type="PIRSF" id="PIRSF012535">
    <property type="entry name" value="UCP012535"/>
    <property type="match status" value="1"/>
</dbReference>
<name>A0ABW0W138_9BACL</name>
<evidence type="ECO:0000256" key="1">
    <source>
        <dbReference type="ARBA" id="ARBA00022598"/>
    </source>
</evidence>
<dbReference type="RefSeq" id="WP_379190327.1">
    <property type="nucleotide sequence ID" value="NZ_JBHSOW010000080.1"/>
</dbReference>
<evidence type="ECO:0000259" key="3">
    <source>
        <dbReference type="Pfam" id="PF10079"/>
    </source>
</evidence>
<accession>A0ABW0W138</accession>
<keyword evidence="6" id="KW-1185">Reference proteome</keyword>
<feature type="domain" description="Bacillithiol biosynthesis BshC N-terminal Rossmann-like" evidence="3">
    <location>
        <begin position="1"/>
        <end position="389"/>
    </location>
</feature>
<dbReference type="Pfam" id="PF24850">
    <property type="entry name" value="CC_BshC"/>
    <property type="match status" value="1"/>
</dbReference>
<dbReference type="InterPro" id="IPR055399">
    <property type="entry name" value="CC_BshC"/>
</dbReference>
<reference evidence="6" key="1">
    <citation type="journal article" date="2019" name="Int. J. Syst. Evol. Microbiol.">
        <title>The Global Catalogue of Microorganisms (GCM) 10K type strain sequencing project: providing services to taxonomists for standard genome sequencing and annotation.</title>
        <authorList>
            <consortium name="The Broad Institute Genomics Platform"/>
            <consortium name="The Broad Institute Genome Sequencing Center for Infectious Disease"/>
            <person name="Wu L."/>
            <person name="Ma J."/>
        </authorList>
    </citation>
    <scope>NUCLEOTIDE SEQUENCE [LARGE SCALE GENOMIC DNA]</scope>
    <source>
        <strain evidence="6">CGMCC 1.3240</strain>
    </source>
</reference>
<comment type="function">
    <text evidence="2">Involved in bacillithiol (BSH) biosynthesis. May catalyze the last step of the pathway, the addition of cysteine to glucosamine malate (GlcN-Mal) to generate BSH.</text>
</comment>
<dbReference type="EMBL" id="JBHSOW010000080">
    <property type="protein sequence ID" value="MFC5651697.1"/>
    <property type="molecule type" value="Genomic_DNA"/>
</dbReference>
<protein>
    <recommendedName>
        <fullName evidence="2">Putative cysteine ligase BshC</fullName>
        <ecNumber evidence="2">6.-.-.-</ecNumber>
    </recommendedName>
</protein>
<dbReference type="EC" id="6.-.-.-" evidence="2"/>
<keyword evidence="1 2" id="KW-0436">Ligase</keyword>
<dbReference type="InterPro" id="IPR011199">
    <property type="entry name" value="Bacillithiol_biosynth_BshC"/>
</dbReference>
<dbReference type="Proteomes" id="UP001596047">
    <property type="component" value="Unassembled WGS sequence"/>
</dbReference>
<proteinExistence type="inferred from homology"/>
<organism evidence="5 6">
    <name type="scientific">Paenibacillus solisilvae</name>
    <dbReference type="NCBI Taxonomy" id="2486751"/>
    <lineage>
        <taxon>Bacteria</taxon>
        <taxon>Bacillati</taxon>
        <taxon>Bacillota</taxon>
        <taxon>Bacilli</taxon>
        <taxon>Bacillales</taxon>
        <taxon>Paenibacillaceae</taxon>
        <taxon>Paenibacillus</taxon>
    </lineage>
</organism>
<evidence type="ECO:0000256" key="2">
    <source>
        <dbReference type="HAMAP-Rule" id="MF_01867"/>
    </source>
</evidence>